<dbReference type="GeneID" id="25977486"/>
<dbReference type="Gene3D" id="3.40.50.150">
    <property type="entry name" value="Vaccinia Virus protein VP39"/>
    <property type="match status" value="1"/>
</dbReference>
<dbReference type="Pfam" id="PF08241">
    <property type="entry name" value="Methyltransf_11"/>
    <property type="match status" value="1"/>
</dbReference>
<dbReference type="HOGENOM" id="CLU_049344_4_0_1"/>
<dbReference type="InterPro" id="IPR029063">
    <property type="entry name" value="SAM-dependent_MTases_sf"/>
</dbReference>
<dbReference type="eggNOG" id="KOG3010">
    <property type="taxonomic scope" value="Eukaryota"/>
</dbReference>
<dbReference type="RefSeq" id="XP_014167922.1">
    <property type="nucleotide sequence ID" value="XM_014312447.1"/>
</dbReference>
<dbReference type="GO" id="GO:0032259">
    <property type="term" value="P:methylation"/>
    <property type="evidence" value="ECO:0007669"/>
    <property type="project" value="UniProtKB-KW"/>
</dbReference>
<evidence type="ECO:0000259" key="4">
    <source>
        <dbReference type="Pfam" id="PF08241"/>
    </source>
</evidence>
<reference evidence="5 6" key="1">
    <citation type="journal article" date="2011" name="Proc. Natl. Acad. Sci. U.S.A.">
        <title>Genome and transcriptome analyses of the mountain pine beetle-fungal symbiont Grosmannia clavigera, a lodgepole pine pathogen.</title>
        <authorList>
            <person name="DiGuistini S."/>
            <person name="Wang Y."/>
            <person name="Liao N.Y."/>
            <person name="Taylor G."/>
            <person name="Tanguay P."/>
            <person name="Feau N."/>
            <person name="Henrissat B."/>
            <person name="Chan S.K."/>
            <person name="Hesse-Orce U."/>
            <person name="Alamouti S.M."/>
            <person name="Tsui C.K.M."/>
            <person name="Docking R.T."/>
            <person name="Levasseur A."/>
            <person name="Haridas S."/>
            <person name="Robertson G."/>
            <person name="Birol I."/>
            <person name="Holt R.A."/>
            <person name="Marra M.A."/>
            <person name="Hamelin R.C."/>
            <person name="Hirst M."/>
            <person name="Jones S.J.M."/>
            <person name="Bohlmann J."/>
            <person name="Breuil C."/>
        </authorList>
    </citation>
    <scope>NUCLEOTIDE SEQUENCE [LARGE SCALE GENOMIC DNA]</scope>
    <source>
        <strain evidence="6">kw1407 / UAMH 11150</strain>
    </source>
</reference>
<protein>
    <submittedName>
        <fullName evidence="5">Methyltransferase type 11</fullName>
    </submittedName>
</protein>
<proteinExistence type="inferred from homology"/>
<dbReference type="AlphaFoldDB" id="F0XUX2"/>
<dbReference type="CDD" id="cd02440">
    <property type="entry name" value="AdoMet_MTases"/>
    <property type="match status" value="1"/>
</dbReference>
<evidence type="ECO:0000256" key="3">
    <source>
        <dbReference type="ARBA" id="ARBA00022679"/>
    </source>
</evidence>
<dbReference type="InterPro" id="IPR051052">
    <property type="entry name" value="Diverse_substrate_MTase"/>
</dbReference>
<dbReference type="SUPFAM" id="SSF53335">
    <property type="entry name" value="S-adenosyl-L-methionine-dependent methyltransferases"/>
    <property type="match status" value="1"/>
</dbReference>
<dbReference type="OrthoDB" id="10027013at2759"/>
<evidence type="ECO:0000313" key="6">
    <source>
        <dbReference type="Proteomes" id="UP000007796"/>
    </source>
</evidence>
<dbReference type="STRING" id="655863.F0XUX2"/>
<gene>
    <name evidence="5" type="ORF">CMQ_4291</name>
</gene>
<dbReference type="Proteomes" id="UP000007796">
    <property type="component" value="Unassembled WGS sequence"/>
</dbReference>
<keyword evidence="3 5" id="KW-0808">Transferase</keyword>
<keyword evidence="6" id="KW-1185">Reference proteome</keyword>
<organism evidence="6">
    <name type="scientific">Grosmannia clavigera (strain kw1407 / UAMH 11150)</name>
    <name type="common">Blue stain fungus</name>
    <name type="synonym">Graphiocladiella clavigera</name>
    <dbReference type="NCBI Taxonomy" id="655863"/>
    <lineage>
        <taxon>Eukaryota</taxon>
        <taxon>Fungi</taxon>
        <taxon>Dikarya</taxon>
        <taxon>Ascomycota</taxon>
        <taxon>Pezizomycotina</taxon>
        <taxon>Sordariomycetes</taxon>
        <taxon>Sordariomycetidae</taxon>
        <taxon>Ophiostomatales</taxon>
        <taxon>Ophiostomataceae</taxon>
        <taxon>Leptographium</taxon>
    </lineage>
</organism>
<sequence length="377" mass="41323">MCVENRPLRRSGIRGRITIPCRQIKSSDDLDIGLDVLPPAAPNMSSQLADAAEAGFHDAGAYDAYRPSYLPAIVDSFLSRLEVPATDAKEIRLVEIAAGTGKFTEALSRLAASSSIPWSIIAVEPHDQMRGQLAAKSLPHVTVIKGHAAAVPSVAAGWADAVISAQAFHWFANQDALREIWRLLKPNGLVGVVWNIEDYNKPQDWPASTPWEQRVNDLVYALGADGNARFRNCRWQAAFIEAASATPPLFSPLADDRIRWSVQLTPDALFKRLLTLSQVANLPESDDDDDGSERPASRGAFRRRLDAIVHDVERNAAGELTFSLTTTGLPMISLRKALGSVPSAWLPAVPFSMAQEGKGSRWRVIEELVRRQFGSER</sequence>
<accession>F0XUX2</accession>
<keyword evidence="2 5" id="KW-0489">Methyltransferase</keyword>
<dbReference type="InParanoid" id="F0XUX2"/>
<dbReference type="PANTHER" id="PTHR44942">
    <property type="entry name" value="METHYLTRANSF_11 DOMAIN-CONTAINING PROTEIN"/>
    <property type="match status" value="1"/>
</dbReference>
<evidence type="ECO:0000256" key="1">
    <source>
        <dbReference type="ARBA" id="ARBA00008361"/>
    </source>
</evidence>
<dbReference type="PANTHER" id="PTHR44942:SF4">
    <property type="entry name" value="METHYLTRANSFERASE TYPE 11 DOMAIN-CONTAINING PROTEIN"/>
    <property type="match status" value="1"/>
</dbReference>
<name>F0XUX2_GROCL</name>
<evidence type="ECO:0000256" key="2">
    <source>
        <dbReference type="ARBA" id="ARBA00022603"/>
    </source>
</evidence>
<dbReference type="EMBL" id="GL630006">
    <property type="protein sequence ID" value="EFW98439.1"/>
    <property type="molecule type" value="Genomic_DNA"/>
</dbReference>
<dbReference type="GO" id="GO:0008757">
    <property type="term" value="F:S-adenosylmethionine-dependent methyltransferase activity"/>
    <property type="evidence" value="ECO:0007669"/>
    <property type="project" value="InterPro"/>
</dbReference>
<evidence type="ECO:0000313" key="5">
    <source>
        <dbReference type="EMBL" id="EFW98439.1"/>
    </source>
</evidence>
<feature type="domain" description="Methyltransferase type 11" evidence="4">
    <location>
        <begin position="95"/>
        <end position="190"/>
    </location>
</feature>
<dbReference type="InterPro" id="IPR013216">
    <property type="entry name" value="Methyltransf_11"/>
</dbReference>
<comment type="similarity">
    <text evidence="1">Belongs to the methyltransferase superfamily.</text>
</comment>